<gene>
    <name evidence="1" type="ORF">EJP77_13955</name>
</gene>
<accession>A0A3S1CY77</accession>
<name>A0A3S1CY77_9BACL</name>
<evidence type="ECO:0000313" key="1">
    <source>
        <dbReference type="EMBL" id="RUT29910.1"/>
    </source>
</evidence>
<evidence type="ECO:0000313" key="2">
    <source>
        <dbReference type="Proteomes" id="UP000272464"/>
    </source>
</evidence>
<dbReference type="RefSeq" id="WP_127199854.1">
    <property type="nucleotide sequence ID" value="NZ_RZNX01000005.1"/>
</dbReference>
<sequence>MALQPSNCQGPRPIYTDKKVIYEDVYKPELVPVVHEIEVVERIHHVPVPVHHVVVKRRVVHCGYNC</sequence>
<organism evidence="1 2">
    <name type="scientific">Paenibacillus zeisoli</name>
    <dbReference type="NCBI Taxonomy" id="2496267"/>
    <lineage>
        <taxon>Bacteria</taxon>
        <taxon>Bacillati</taxon>
        <taxon>Bacillota</taxon>
        <taxon>Bacilli</taxon>
        <taxon>Bacillales</taxon>
        <taxon>Paenibacillaceae</taxon>
        <taxon>Paenibacillus</taxon>
    </lineage>
</organism>
<keyword evidence="2" id="KW-1185">Reference proteome</keyword>
<reference evidence="1 2" key="1">
    <citation type="submission" date="2018-12" db="EMBL/GenBank/DDBJ databases">
        <authorList>
            <person name="Sun L."/>
            <person name="Chen Z."/>
        </authorList>
    </citation>
    <scope>NUCLEOTIDE SEQUENCE [LARGE SCALE GENOMIC DNA]</scope>
    <source>
        <strain evidence="1 2">3-5-3</strain>
    </source>
</reference>
<dbReference type="AlphaFoldDB" id="A0A3S1CY77"/>
<dbReference type="EMBL" id="RZNX01000005">
    <property type="protein sequence ID" value="RUT29910.1"/>
    <property type="molecule type" value="Genomic_DNA"/>
</dbReference>
<comment type="caution">
    <text evidence="1">The sequence shown here is derived from an EMBL/GenBank/DDBJ whole genome shotgun (WGS) entry which is preliminary data.</text>
</comment>
<protein>
    <submittedName>
        <fullName evidence="1">Uncharacterized protein</fullName>
    </submittedName>
</protein>
<dbReference type="Proteomes" id="UP000272464">
    <property type="component" value="Unassembled WGS sequence"/>
</dbReference>
<proteinExistence type="predicted"/>